<feature type="non-terminal residue" evidence="2">
    <location>
        <position position="102"/>
    </location>
</feature>
<gene>
    <name evidence="2" type="ORF">RhiirA1_471314</name>
</gene>
<dbReference type="AlphaFoldDB" id="A0A2N0R4J2"/>
<accession>A0A2N0R4J2</accession>
<name>A0A2N0R4J2_9GLOM</name>
<feature type="region of interest" description="Disordered" evidence="1">
    <location>
        <begin position="1"/>
        <end position="44"/>
    </location>
</feature>
<feature type="compositionally biased region" description="Polar residues" evidence="1">
    <location>
        <begin position="35"/>
        <end position="44"/>
    </location>
</feature>
<sequence>MNYDNPGDSDLYPPRDDPEIQENSYNRGWDDIPAQDTNSGFNLPPHTFSSLMDTSPDASFSALNPNSVLSRRHVLLLNSRHNIITPDATTSRLQLEISNVTN</sequence>
<dbReference type="Proteomes" id="UP000232688">
    <property type="component" value="Unassembled WGS sequence"/>
</dbReference>
<organism evidence="2 3">
    <name type="scientific">Rhizophagus irregularis</name>
    <dbReference type="NCBI Taxonomy" id="588596"/>
    <lineage>
        <taxon>Eukaryota</taxon>
        <taxon>Fungi</taxon>
        <taxon>Fungi incertae sedis</taxon>
        <taxon>Mucoromycota</taxon>
        <taxon>Glomeromycotina</taxon>
        <taxon>Glomeromycetes</taxon>
        <taxon>Glomerales</taxon>
        <taxon>Glomeraceae</taxon>
        <taxon>Rhizophagus</taxon>
    </lineage>
</organism>
<reference evidence="2 3" key="2">
    <citation type="submission" date="2017-10" db="EMBL/GenBank/DDBJ databases">
        <title>Genome analyses suggest a sexual origin of heterokaryosis in a supposedly ancient asexual fungus.</title>
        <authorList>
            <person name="Corradi N."/>
            <person name="Sedzielewska K."/>
            <person name="Noel J."/>
            <person name="Charron P."/>
            <person name="Farinelli L."/>
            <person name="Marton T."/>
            <person name="Kruger M."/>
            <person name="Pelin A."/>
            <person name="Brachmann A."/>
            <person name="Corradi N."/>
        </authorList>
    </citation>
    <scope>NUCLEOTIDE SEQUENCE [LARGE SCALE GENOMIC DNA]</scope>
    <source>
        <strain evidence="2 3">A1</strain>
    </source>
</reference>
<reference evidence="2 3" key="1">
    <citation type="submission" date="2017-10" db="EMBL/GenBank/DDBJ databases">
        <title>Extensive intraspecific genome diversity in a model arbuscular mycorrhizal fungus.</title>
        <authorList>
            <person name="Chen E.C.H."/>
            <person name="Morin E."/>
            <person name="Baudet D."/>
            <person name="Noel J."/>
            <person name="Ndikumana S."/>
            <person name="Charron P."/>
            <person name="St-Onge C."/>
            <person name="Giorgi J."/>
            <person name="Grigoriev I.V."/>
            <person name="Roux C."/>
            <person name="Martin F.M."/>
            <person name="Corradi N."/>
        </authorList>
    </citation>
    <scope>NUCLEOTIDE SEQUENCE [LARGE SCALE GENOMIC DNA]</scope>
    <source>
        <strain evidence="2 3">A1</strain>
    </source>
</reference>
<protein>
    <submittedName>
        <fullName evidence="2">Uncharacterized protein</fullName>
    </submittedName>
</protein>
<evidence type="ECO:0000313" key="3">
    <source>
        <dbReference type="Proteomes" id="UP000232688"/>
    </source>
</evidence>
<dbReference type="EMBL" id="LLXH01001600">
    <property type="protein sequence ID" value="PKC58213.1"/>
    <property type="molecule type" value="Genomic_DNA"/>
</dbReference>
<dbReference type="VEuPathDB" id="FungiDB:RhiirA1_471314"/>
<proteinExistence type="predicted"/>
<comment type="caution">
    <text evidence="2">The sequence shown here is derived from an EMBL/GenBank/DDBJ whole genome shotgun (WGS) entry which is preliminary data.</text>
</comment>
<evidence type="ECO:0000313" key="2">
    <source>
        <dbReference type="EMBL" id="PKC58213.1"/>
    </source>
</evidence>
<evidence type="ECO:0000256" key="1">
    <source>
        <dbReference type="SAM" id="MobiDB-lite"/>
    </source>
</evidence>